<reference evidence="1 2" key="1">
    <citation type="submission" date="2022-01" db="EMBL/GenBank/DDBJ databases">
        <title>A chromosomal length assembly of Cordylochernes scorpioides.</title>
        <authorList>
            <person name="Zeh D."/>
            <person name="Zeh J."/>
        </authorList>
    </citation>
    <scope>NUCLEOTIDE SEQUENCE [LARGE SCALE GENOMIC DNA]</scope>
    <source>
        <strain evidence="1">IN4F17</strain>
        <tissue evidence="1">Whole Body</tissue>
    </source>
</reference>
<dbReference type="Proteomes" id="UP001235939">
    <property type="component" value="Chromosome 03"/>
</dbReference>
<protein>
    <submittedName>
        <fullName evidence="1">Uncharacterized protein</fullName>
    </submittedName>
</protein>
<keyword evidence="2" id="KW-1185">Reference proteome</keyword>
<dbReference type="Gene3D" id="3.30.420.10">
    <property type="entry name" value="Ribonuclease H-like superfamily/Ribonuclease H"/>
    <property type="match status" value="1"/>
</dbReference>
<organism evidence="1 2">
    <name type="scientific">Cordylochernes scorpioides</name>
    <dbReference type="NCBI Taxonomy" id="51811"/>
    <lineage>
        <taxon>Eukaryota</taxon>
        <taxon>Metazoa</taxon>
        <taxon>Ecdysozoa</taxon>
        <taxon>Arthropoda</taxon>
        <taxon>Chelicerata</taxon>
        <taxon>Arachnida</taxon>
        <taxon>Pseudoscorpiones</taxon>
        <taxon>Cheliferoidea</taxon>
        <taxon>Chernetidae</taxon>
        <taxon>Cordylochernes</taxon>
    </lineage>
</organism>
<sequence>MDRNIGQVRYVADRKITIDNISEILGISVLSFLFTKQKQSLEWHTPSSPRKKKVRLDKYKGKVMLVLFFDYQGLVYYEFTRRMARATPGFYPSGVLSIHKKNVAIAPLVIHIIEFPVYGYRSGSGLTTPYFALQDSPCCFSRLPRREGLLGGIIFLNIVIEISLK</sequence>
<name>A0ABY6K6N1_9ARAC</name>
<dbReference type="Pfam" id="PF01359">
    <property type="entry name" value="Transposase_1"/>
    <property type="match status" value="1"/>
</dbReference>
<dbReference type="InterPro" id="IPR036397">
    <property type="entry name" value="RNaseH_sf"/>
</dbReference>
<evidence type="ECO:0000313" key="2">
    <source>
        <dbReference type="Proteomes" id="UP001235939"/>
    </source>
</evidence>
<dbReference type="EMBL" id="CP092865">
    <property type="protein sequence ID" value="UYV64529.1"/>
    <property type="molecule type" value="Genomic_DNA"/>
</dbReference>
<accession>A0ABY6K6N1</accession>
<gene>
    <name evidence="1" type="ORF">LAZ67_3001112</name>
</gene>
<proteinExistence type="predicted"/>
<dbReference type="InterPro" id="IPR001888">
    <property type="entry name" value="Transposase_1"/>
</dbReference>
<evidence type="ECO:0000313" key="1">
    <source>
        <dbReference type="EMBL" id="UYV64529.1"/>
    </source>
</evidence>